<keyword evidence="2" id="KW-0378">Hydrolase</keyword>
<feature type="domain" description="SGNH hydrolase-type esterase" evidence="1">
    <location>
        <begin position="7"/>
        <end position="192"/>
    </location>
</feature>
<dbReference type="GO" id="GO:0016787">
    <property type="term" value="F:hydrolase activity"/>
    <property type="evidence" value="ECO:0007669"/>
    <property type="project" value="UniProtKB-KW"/>
</dbReference>
<dbReference type="SUPFAM" id="SSF52266">
    <property type="entry name" value="SGNH hydrolase"/>
    <property type="match status" value="1"/>
</dbReference>
<dbReference type="RefSeq" id="WP_166234710.1">
    <property type="nucleotide sequence ID" value="NZ_CP049865.1"/>
</dbReference>
<evidence type="ECO:0000259" key="1">
    <source>
        <dbReference type="Pfam" id="PF13472"/>
    </source>
</evidence>
<organism evidence="2 3">
    <name type="scientific">Propioniciclava coleopterorum</name>
    <dbReference type="NCBI Taxonomy" id="2714937"/>
    <lineage>
        <taxon>Bacteria</taxon>
        <taxon>Bacillati</taxon>
        <taxon>Actinomycetota</taxon>
        <taxon>Actinomycetes</taxon>
        <taxon>Propionibacteriales</taxon>
        <taxon>Propionibacteriaceae</taxon>
        <taxon>Propioniciclava</taxon>
    </lineage>
</organism>
<dbReference type="KEGG" id="prv:G7070_16960"/>
<dbReference type="CDD" id="cd00229">
    <property type="entry name" value="SGNH_hydrolase"/>
    <property type="match status" value="1"/>
</dbReference>
<protein>
    <submittedName>
        <fullName evidence="2">SGNH/GDSL hydrolase family protein</fullName>
    </submittedName>
</protein>
<dbReference type="Gene3D" id="3.40.50.1110">
    <property type="entry name" value="SGNH hydrolase"/>
    <property type="match status" value="1"/>
</dbReference>
<dbReference type="InterPro" id="IPR013830">
    <property type="entry name" value="SGNH_hydro"/>
</dbReference>
<keyword evidence="3" id="KW-1185">Reference proteome</keyword>
<dbReference type="InterPro" id="IPR036514">
    <property type="entry name" value="SGNH_hydro_sf"/>
</dbReference>
<dbReference type="EMBL" id="CP049865">
    <property type="protein sequence ID" value="QIK73643.1"/>
    <property type="molecule type" value="Genomic_DNA"/>
</dbReference>
<gene>
    <name evidence="2" type="ORF">G7070_16960</name>
</gene>
<evidence type="ECO:0000313" key="3">
    <source>
        <dbReference type="Proteomes" id="UP000501058"/>
    </source>
</evidence>
<proteinExistence type="predicted"/>
<dbReference type="Proteomes" id="UP000501058">
    <property type="component" value="Chromosome"/>
</dbReference>
<dbReference type="AlphaFoldDB" id="A0A6G7YA20"/>
<accession>A0A6G7YA20</accession>
<name>A0A6G7YA20_9ACTN</name>
<sequence>MSPVIVVYGDSISSGSHGDGGYLPALAELGEVRNHAIGGSPLAPTAPGSLVEVLADPARLHADADVAVVWHGSNDWFWGSPLGDPDAPDPDSFRGALRRCLAMLRAAAPGVGVLAPLPLPRFEAPAGAAEPGDAHLTPNHVGATLADYAGVLRGEADRLGYRIVDLAGAGLSTATPELYEDRVHPNAAGYARLAPLLAAAVTGLLAAP</sequence>
<dbReference type="Pfam" id="PF13472">
    <property type="entry name" value="Lipase_GDSL_2"/>
    <property type="match status" value="1"/>
</dbReference>
<evidence type="ECO:0000313" key="2">
    <source>
        <dbReference type="EMBL" id="QIK73643.1"/>
    </source>
</evidence>
<reference evidence="2 3" key="1">
    <citation type="submission" date="2020-03" db="EMBL/GenBank/DDBJ databases">
        <title>Propioniciclava sp. nov., isolated from Hydrophilus acuminatus.</title>
        <authorList>
            <person name="Hyun D.-W."/>
            <person name="Bae J.-W."/>
        </authorList>
    </citation>
    <scope>NUCLEOTIDE SEQUENCE [LARGE SCALE GENOMIC DNA]</scope>
    <source>
        <strain evidence="2 3">HDW11</strain>
    </source>
</reference>